<organism evidence="2 3">
    <name type="scientific">Kitasatospora cinereorecta</name>
    <dbReference type="NCBI Taxonomy" id="285560"/>
    <lineage>
        <taxon>Bacteria</taxon>
        <taxon>Bacillati</taxon>
        <taxon>Actinomycetota</taxon>
        <taxon>Actinomycetes</taxon>
        <taxon>Kitasatosporales</taxon>
        <taxon>Streptomycetaceae</taxon>
        <taxon>Kitasatospora</taxon>
    </lineage>
</organism>
<proteinExistence type="predicted"/>
<evidence type="ECO:0000313" key="3">
    <source>
        <dbReference type="Proteomes" id="UP001596066"/>
    </source>
</evidence>
<sequence>MPEQYRVVDASVVRVGPTECWQVRQQRPDGEHHLTVFPTSSLEWRAAEYDIDHTTAAGINQILDILLHEPFVPDPIEHRERDPAAAKGFTAPSTQDLHGLQVGEEAPITLHNAPDRATARAAHLERIAHTKRTRIHVVSPAATTAKRTAAAPAPDPLDLIRANHGITTAGVTAKTVLVEQARQQLGAPPGAASPPPTVPATFTTAMWDSAVPRRDDAHRSNSGDGTA</sequence>
<feature type="compositionally biased region" description="Basic and acidic residues" evidence="1">
    <location>
        <begin position="211"/>
        <end position="221"/>
    </location>
</feature>
<reference evidence="3" key="1">
    <citation type="journal article" date="2019" name="Int. J. Syst. Evol. Microbiol.">
        <title>The Global Catalogue of Microorganisms (GCM) 10K type strain sequencing project: providing services to taxonomists for standard genome sequencing and annotation.</title>
        <authorList>
            <consortium name="The Broad Institute Genomics Platform"/>
            <consortium name="The Broad Institute Genome Sequencing Center for Infectious Disease"/>
            <person name="Wu L."/>
            <person name="Ma J."/>
        </authorList>
    </citation>
    <scope>NUCLEOTIDE SEQUENCE [LARGE SCALE GENOMIC DNA]</scope>
    <source>
        <strain evidence="3">CGMCC 4.1622</strain>
    </source>
</reference>
<dbReference type="EMBL" id="JBHSOC010000011">
    <property type="protein sequence ID" value="MFC5641360.1"/>
    <property type="molecule type" value="Genomic_DNA"/>
</dbReference>
<evidence type="ECO:0000256" key="1">
    <source>
        <dbReference type="SAM" id="MobiDB-lite"/>
    </source>
</evidence>
<name>A0ABW0V7R1_9ACTN</name>
<comment type="caution">
    <text evidence="2">The sequence shown here is derived from an EMBL/GenBank/DDBJ whole genome shotgun (WGS) entry which is preliminary data.</text>
</comment>
<dbReference type="RefSeq" id="WP_346143419.1">
    <property type="nucleotide sequence ID" value="NZ_BAAAUA010000013.1"/>
</dbReference>
<dbReference type="Proteomes" id="UP001596066">
    <property type="component" value="Unassembled WGS sequence"/>
</dbReference>
<feature type="region of interest" description="Disordered" evidence="1">
    <location>
        <begin position="184"/>
        <end position="227"/>
    </location>
</feature>
<keyword evidence="3" id="KW-1185">Reference proteome</keyword>
<gene>
    <name evidence="2" type="ORF">ACFPZF_08290</name>
</gene>
<evidence type="ECO:0000313" key="2">
    <source>
        <dbReference type="EMBL" id="MFC5641360.1"/>
    </source>
</evidence>
<accession>A0ABW0V7R1</accession>
<protein>
    <submittedName>
        <fullName evidence="2">Uncharacterized protein</fullName>
    </submittedName>
</protein>